<name>A0A8B8E3C7_CRAVI</name>
<organism evidence="2 3">
    <name type="scientific">Crassostrea virginica</name>
    <name type="common">Eastern oyster</name>
    <dbReference type="NCBI Taxonomy" id="6565"/>
    <lineage>
        <taxon>Eukaryota</taxon>
        <taxon>Metazoa</taxon>
        <taxon>Spiralia</taxon>
        <taxon>Lophotrochozoa</taxon>
        <taxon>Mollusca</taxon>
        <taxon>Bivalvia</taxon>
        <taxon>Autobranchia</taxon>
        <taxon>Pteriomorphia</taxon>
        <taxon>Ostreida</taxon>
        <taxon>Ostreoidea</taxon>
        <taxon>Ostreidae</taxon>
        <taxon>Crassostrea</taxon>
    </lineage>
</organism>
<accession>A0A8B8E3C7</accession>
<evidence type="ECO:0000313" key="2">
    <source>
        <dbReference type="Proteomes" id="UP000694844"/>
    </source>
</evidence>
<dbReference type="KEGG" id="cvn:111131150"/>
<keyword evidence="1" id="KW-1133">Transmembrane helix</keyword>
<sequence length="109" mass="12533">MGTASREVIIVMEEEKKNPANLPYCLSCLSIMAGGFLCGLVTYVMAYKAEKSKENGDIRKYRFFKSIGVVLGLLGILFGCGFFVFFFHYIFPVWYLYLYLMEETEYKIG</sequence>
<gene>
    <name evidence="3" type="primary">LOC111131150</name>
</gene>
<evidence type="ECO:0000313" key="3">
    <source>
        <dbReference type="RefSeq" id="XP_022334258.1"/>
    </source>
</evidence>
<feature type="transmembrane region" description="Helical" evidence="1">
    <location>
        <begin position="21"/>
        <end position="46"/>
    </location>
</feature>
<dbReference type="GeneID" id="111131150"/>
<proteinExistence type="predicted"/>
<keyword evidence="1" id="KW-0812">Transmembrane</keyword>
<dbReference type="AlphaFoldDB" id="A0A8B8E3C7"/>
<dbReference type="Proteomes" id="UP000694844">
    <property type="component" value="Chromosome 4"/>
</dbReference>
<dbReference type="OrthoDB" id="6196227at2759"/>
<feature type="transmembrane region" description="Helical" evidence="1">
    <location>
        <begin position="67"/>
        <end position="91"/>
    </location>
</feature>
<keyword evidence="2" id="KW-1185">Reference proteome</keyword>
<reference evidence="3" key="1">
    <citation type="submission" date="2025-08" db="UniProtKB">
        <authorList>
            <consortium name="RefSeq"/>
        </authorList>
    </citation>
    <scope>IDENTIFICATION</scope>
    <source>
        <tissue evidence="3">Whole sample</tissue>
    </source>
</reference>
<keyword evidence="1" id="KW-0472">Membrane</keyword>
<dbReference type="RefSeq" id="XP_022334258.1">
    <property type="nucleotide sequence ID" value="XM_022478550.1"/>
</dbReference>
<evidence type="ECO:0000256" key="1">
    <source>
        <dbReference type="SAM" id="Phobius"/>
    </source>
</evidence>
<protein>
    <submittedName>
        <fullName evidence="3">Uncharacterized protein LOC111131150</fullName>
    </submittedName>
</protein>